<name>A0ABV5U3N7_9PSEU</name>
<dbReference type="RefSeq" id="WP_378194461.1">
    <property type="nucleotide sequence ID" value="NZ_JBHMBK010000012.1"/>
</dbReference>
<accession>A0ABV5U3N7</accession>
<comment type="caution">
    <text evidence="2">The sequence shown here is derived from an EMBL/GenBank/DDBJ whole genome shotgun (WGS) entry which is preliminary data.</text>
</comment>
<evidence type="ECO:0000256" key="1">
    <source>
        <dbReference type="SAM" id="MobiDB-lite"/>
    </source>
</evidence>
<feature type="region of interest" description="Disordered" evidence="1">
    <location>
        <begin position="78"/>
        <end position="98"/>
    </location>
</feature>
<proteinExistence type="predicted"/>
<protein>
    <submittedName>
        <fullName evidence="2">Uncharacterized protein</fullName>
    </submittedName>
</protein>
<gene>
    <name evidence="2" type="ORF">ACFFTO_17535</name>
</gene>
<organism evidence="2 3">
    <name type="scientific">Amycolatopsis plumensis</name>
    <dbReference type="NCBI Taxonomy" id="236508"/>
    <lineage>
        <taxon>Bacteria</taxon>
        <taxon>Bacillati</taxon>
        <taxon>Actinomycetota</taxon>
        <taxon>Actinomycetes</taxon>
        <taxon>Pseudonocardiales</taxon>
        <taxon>Pseudonocardiaceae</taxon>
        <taxon>Amycolatopsis</taxon>
    </lineage>
</organism>
<evidence type="ECO:0000313" key="2">
    <source>
        <dbReference type="EMBL" id="MFB9686001.1"/>
    </source>
</evidence>
<evidence type="ECO:0000313" key="3">
    <source>
        <dbReference type="Proteomes" id="UP001589535"/>
    </source>
</evidence>
<dbReference type="Proteomes" id="UP001589535">
    <property type="component" value="Unassembled WGS sequence"/>
</dbReference>
<reference evidence="2 3" key="1">
    <citation type="submission" date="2024-09" db="EMBL/GenBank/DDBJ databases">
        <authorList>
            <person name="Sun Q."/>
            <person name="Mori K."/>
        </authorList>
    </citation>
    <scope>NUCLEOTIDE SEQUENCE [LARGE SCALE GENOMIC DNA]</scope>
    <source>
        <strain evidence="2 3">JCM 13852</strain>
    </source>
</reference>
<sequence length="98" mass="10287">MYVLAPANQTGTMVEMYGGAVCSLKCARLTAAVCPHYTTASSPTHIYAVPRHERVDLIGCDLANDDEYDIAGLIPAASVSTSRSPADAMRTSGPRAGQ</sequence>
<keyword evidence="3" id="KW-1185">Reference proteome</keyword>
<dbReference type="EMBL" id="JBHMBK010000012">
    <property type="protein sequence ID" value="MFB9686001.1"/>
    <property type="molecule type" value="Genomic_DNA"/>
</dbReference>